<gene>
    <name evidence="3" type="ORF">C3928_05790</name>
</gene>
<dbReference type="Proteomes" id="UP000239239">
    <property type="component" value="Unassembled WGS sequence"/>
</dbReference>
<dbReference type="InterPro" id="IPR025110">
    <property type="entry name" value="AMP-bd_C"/>
</dbReference>
<comment type="caution">
    <text evidence="3">The sequence shown here is derived from an EMBL/GenBank/DDBJ whole genome shotgun (WGS) entry which is preliminary data.</text>
</comment>
<comment type="similarity">
    <text evidence="1">Belongs to the ATP-dependent AMP-binding enzyme family.</text>
</comment>
<evidence type="ECO:0000313" key="3">
    <source>
        <dbReference type="EMBL" id="PPK31542.1"/>
    </source>
</evidence>
<sequence>MIKRGIERLIFSEIECDMKKCSMTITGKPISYGKLFDTVNRIASHFQNAALSGNRIAFMLPNCLEIIAIYLACFQSGCIAMPVNRRYAPPEFEKVLQDAQPIYLIIEAKKLFLLEKINCSATGIKKIFVLGETHNHPYLSFNELLSEPANCPKHHINYKAPAVIFYTSGSTGEPKGVVHTLSSIEAMLDSTSLAMENITAEDKMIICEPQCHVSGFIETFSTLSREGTALVHDGFDMDWYLATVRHEKPTLAVHHIDTYIKLLDSGRCNTETFQSFRGIYTGGDALPVAVQDKFLACSGKPIQVGYGMTEAIWLTVCRTLDLTQKSCIGKLVPGVTLRLVNANGEEVPCGETGEIQVKGDMVMHSYWNNPEETRKAFIKGWFKTGDCGTQDEQGNFYYKGRIKNIIIRNTSNIMPGEVEAAIYKHPSISAAAVIGVPDEAEGEVPIAFVVVKNGSQLTRGELYSFLFEQIAQYKIPAKIYFIDEMPLTNSGKINHKKLYDYL</sequence>
<dbReference type="GO" id="GO:0006631">
    <property type="term" value="P:fatty acid metabolic process"/>
    <property type="evidence" value="ECO:0007669"/>
    <property type="project" value="TreeGrafter"/>
</dbReference>
<dbReference type="Pfam" id="PF00501">
    <property type="entry name" value="AMP-binding"/>
    <property type="match status" value="1"/>
</dbReference>
<name>A0A2S6F275_LEGPN</name>
<dbReference type="SUPFAM" id="SSF56801">
    <property type="entry name" value="Acetyl-CoA synthetase-like"/>
    <property type="match status" value="1"/>
</dbReference>
<organism evidence="3 4">
    <name type="scientific">Legionella pneumophila</name>
    <dbReference type="NCBI Taxonomy" id="446"/>
    <lineage>
        <taxon>Bacteria</taxon>
        <taxon>Pseudomonadati</taxon>
        <taxon>Pseudomonadota</taxon>
        <taxon>Gammaproteobacteria</taxon>
        <taxon>Legionellales</taxon>
        <taxon>Legionellaceae</taxon>
        <taxon>Legionella</taxon>
    </lineage>
</organism>
<dbReference type="InterPro" id="IPR042099">
    <property type="entry name" value="ANL_N_sf"/>
</dbReference>
<dbReference type="Gene3D" id="3.40.50.12780">
    <property type="entry name" value="N-terminal domain of ligase-like"/>
    <property type="match status" value="1"/>
</dbReference>
<dbReference type="InterPro" id="IPR000873">
    <property type="entry name" value="AMP-dep_synth/lig_dom"/>
</dbReference>
<dbReference type="InterPro" id="IPR020845">
    <property type="entry name" value="AMP-binding_CS"/>
</dbReference>
<dbReference type="RefSeq" id="WP_027227710.1">
    <property type="nucleotide sequence ID" value="NZ_CP017601.1"/>
</dbReference>
<evidence type="ECO:0000256" key="1">
    <source>
        <dbReference type="ARBA" id="ARBA00006432"/>
    </source>
</evidence>
<accession>A0A2S6F275</accession>
<proteinExistence type="inferred from homology"/>
<dbReference type="PANTHER" id="PTHR43201">
    <property type="entry name" value="ACYL-COA SYNTHETASE"/>
    <property type="match status" value="1"/>
</dbReference>
<keyword evidence="2 3" id="KW-0436">Ligase</keyword>
<dbReference type="EMBL" id="PQWY01000010">
    <property type="protein sequence ID" value="PPK31542.1"/>
    <property type="molecule type" value="Genomic_DNA"/>
</dbReference>
<reference evidence="3 4" key="1">
    <citation type="submission" date="2018-02" db="EMBL/GenBank/DDBJ databases">
        <title>Draft genome sequences of four Legionella pneumophila clinical strains isolated in Ontario.</title>
        <authorList>
            <person name="Fortuna A."/>
            <person name="Ramnarine R."/>
            <person name="Li A."/>
            <person name="Frantz C."/>
            <person name="Mallo G."/>
        </authorList>
    </citation>
    <scope>NUCLEOTIDE SEQUENCE [LARGE SCALE GENOMIC DNA]</scope>
    <source>
        <strain evidence="3 4">LG61</strain>
    </source>
</reference>
<evidence type="ECO:0000313" key="4">
    <source>
        <dbReference type="Proteomes" id="UP000239239"/>
    </source>
</evidence>
<dbReference type="PROSITE" id="PS00455">
    <property type="entry name" value="AMP_BINDING"/>
    <property type="match status" value="1"/>
</dbReference>
<protein>
    <submittedName>
        <fullName evidence="3">Long-chain fatty acid--CoA ligase</fullName>
    </submittedName>
</protein>
<dbReference type="GO" id="GO:0031956">
    <property type="term" value="F:medium-chain fatty acid-CoA ligase activity"/>
    <property type="evidence" value="ECO:0007669"/>
    <property type="project" value="TreeGrafter"/>
</dbReference>
<dbReference type="AlphaFoldDB" id="A0A2S6F275"/>
<evidence type="ECO:0000256" key="2">
    <source>
        <dbReference type="ARBA" id="ARBA00022598"/>
    </source>
</evidence>
<dbReference type="Pfam" id="PF13193">
    <property type="entry name" value="AMP-binding_C"/>
    <property type="match status" value="1"/>
</dbReference>
<dbReference type="PANTHER" id="PTHR43201:SF5">
    <property type="entry name" value="MEDIUM-CHAIN ACYL-COA LIGASE ACSF2, MITOCHONDRIAL"/>
    <property type="match status" value="1"/>
</dbReference>
<dbReference type="Gene3D" id="3.30.300.30">
    <property type="match status" value="1"/>
</dbReference>
<dbReference type="InterPro" id="IPR045851">
    <property type="entry name" value="AMP-bd_C_sf"/>
</dbReference>
<dbReference type="OrthoDB" id="5296889at2"/>